<evidence type="ECO:0000313" key="4">
    <source>
        <dbReference type="EMBL" id="OAL75314.1"/>
    </source>
</evidence>
<dbReference type="PROSITE" id="PS50003">
    <property type="entry name" value="PH_DOMAIN"/>
    <property type="match status" value="1"/>
</dbReference>
<proteinExistence type="predicted"/>
<evidence type="ECO:0000313" key="5">
    <source>
        <dbReference type="Proteomes" id="UP000243519"/>
    </source>
</evidence>
<dbReference type="EMBL" id="LHPN01000001">
    <property type="protein sequence ID" value="OAL75314.1"/>
    <property type="molecule type" value="Genomic_DNA"/>
</dbReference>
<feature type="compositionally biased region" description="Basic and acidic residues" evidence="2">
    <location>
        <begin position="696"/>
        <end position="721"/>
    </location>
</feature>
<dbReference type="InterPro" id="IPR027267">
    <property type="entry name" value="AH/BAR_dom_sf"/>
</dbReference>
<keyword evidence="5" id="KW-1185">Reference proteome</keyword>
<feature type="compositionally biased region" description="Low complexity" evidence="2">
    <location>
        <begin position="66"/>
        <end position="81"/>
    </location>
</feature>
<feature type="region of interest" description="Disordered" evidence="2">
    <location>
        <begin position="643"/>
        <end position="666"/>
    </location>
</feature>
<comment type="caution">
    <text evidence="4">The sequence shown here is derived from an EMBL/GenBank/DDBJ whole genome shotgun (WGS) entry which is preliminary data.</text>
</comment>
<name>A0A178FSY9_TRIVO</name>
<dbReference type="InterPro" id="IPR046869">
    <property type="entry name" value="SLM1/RGC1-like_PH"/>
</dbReference>
<dbReference type="InterPro" id="IPR001849">
    <property type="entry name" value="PH_domain"/>
</dbReference>
<dbReference type="AlphaFoldDB" id="A0A178FSY9"/>
<feature type="compositionally biased region" description="Polar residues" evidence="2">
    <location>
        <begin position="609"/>
        <end position="625"/>
    </location>
</feature>
<feature type="region of interest" description="Disordered" evidence="2">
    <location>
        <begin position="686"/>
        <end position="834"/>
    </location>
</feature>
<gene>
    <name evidence="4" type="ORF">A7D00_0913</name>
</gene>
<feature type="compositionally biased region" description="Basic and acidic residues" evidence="2">
    <location>
        <begin position="797"/>
        <end position="807"/>
    </location>
</feature>
<dbReference type="SMART" id="SM00233">
    <property type="entry name" value="PH"/>
    <property type="match status" value="1"/>
</dbReference>
<dbReference type="Proteomes" id="UP000243519">
    <property type="component" value="Unassembled WGS sequence"/>
</dbReference>
<dbReference type="OrthoDB" id="5598057at2759"/>
<feature type="compositionally biased region" description="Polar residues" evidence="2">
    <location>
        <begin position="813"/>
        <end position="834"/>
    </location>
</feature>
<dbReference type="InterPro" id="IPR046868">
    <property type="entry name" value="BAR_4"/>
</dbReference>
<keyword evidence="1" id="KW-0597">Phosphoprotein</keyword>
<dbReference type="Gene3D" id="2.30.29.30">
    <property type="entry name" value="Pleckstrin-homology domain (PH domain)/Phosphotyrosine-binding domain (PTB)"/>
    <property type="match status" value="1"/>
</dbReference>
<organism evidence="4 5">
    <name type="scientific">Trichophyton violaceum</name>
    <dbReference type="NCBI Taxonomy" id="34388"/>
    <lineage>
        <taxon>Eukaryota</taxon>
        <taxon>Fungi</taxon>
        <taxon>Dikarya</taxon>
        <taxon>Ascomycota</taxon>
        <taxon>Pezizomycotina</taxon>
        <taxon>Eurotiomycetes</taxon>
        <taxon>Eurotiomycetidae</taxon>
        <taxon>Onygenales</taxon>
        <taxon>Arthrodermataceae</taxon>
        <taxon>Trichophyton</taxon>
    </lineage>
</organism>
<feature type="compositionally biased region" description="Polar residues" evidence="2">
    <location>
        <begin position="730"/>
        <end position="750"/>
    </location>
</feature>
<evidence type="ECO:0000256" key="1">
    <source>
        <dbReference type="ARBA" id="ARBA00022553"/>
    </source>
</evidence>
<dbReference type="Pfam" id="PF20399">
    <property type="entry name" value="PH_20"/>
    <property type="match status" value="1"/>
</dbReference>
<feature type="domain" description="PH" evidence="3">
    <location>
        <begin position="453"/>
        <end position="558"/>
    </location>
</feature>
<protein>
    <recommendedName>
        <fullName evidence="3">PH domain-containing protein</fullName>
    </recommendedName>
</protein>
<dbReference type="InterPro" id="IPR043453">
    <property type="entry name" value="Slm1_PH"/>
</dbReference>
<dbReference type="Gene3D" id="1.20.1270.60">
    <property type="entry name" value="Arfaptin homology (AH) domain/BAR domain"/>
    <property type="match status" value="1"/>
</dbReference>
<feature type="region of interest" description="Disordered" evidence="2">
    <location>
        <begin position="29"/>
        <end position="161"/>
    </location>
</feature>
<reference evidence="4 5" key="1">
    <citation type="submission" date="2016-05" db="EMBL/GenBank/DDBJ databases">
        <title>Genome sequencing of Trichophyton violaceum CMCC(F)T3l isolated from hair.</title>
        <authorList>
            <person name="Zhan P."/>
            <person name="Tao Y."/>
            <person name="Liu W."/>
        </authorList>
    </citation>
    <scope>NUCLEOTIDE SEQUENCE [LARGE SCALE GENOMIC DNA]</scope>
    <source>
        <strain evidence="5">CMCC(F)T3l</strain>
    </source>
</reference>
<feature type="compositionally biased region" description="Polar residues" evidence="2">
    <location>
        <begin position="112"/>
        <end position="122"/>
    </location>
</feature>
<evidence type="ECO:0000259" key="3">
    <source>
        <dbReference type="PROSITE" id="PS50003"/>
    </source>
</evidence>
<dbReference type="InterPro" id="IPR011993">
    <property type="entry name" value="PH-like_dom_sf"/>
</dbReference>
<dbReference type="CDD" id="cd13311">
    <property type="entry name" value="PH_Slm1"/>
    <property type="match status" value="1"/>
</dbReference>
<dbReference type="SUPFAM" id="SSF50729">
    <property type="entry name" value="PH domain-like"/>
    <property type="match status" value="1"/>
</dbReference>
<sequence>MANRPGSAPHDTASYTMASSMANFDHTQLNTEYNSMPGSRPASYIANSSIGPSDFHVRSNIPDASPPSQQQQQQQQQASAPHQSRFQEVLSVSRRGSMMDSGSVREGPRTDSPASTANTNPISLPSRSSTLKKKPSLSKKASLRRGGSRKSSRAGSVRSMNLGEKEKYGVAQDEANSAFFVPIPTSGNPTEVLAARFQAWRKVLKDLVAFFRDVQRSCETRAKSLISASNAINNIAMPPMFLISGGISDATEILKDYHKQALHESNKAREMETEIIMQLNGLRADLGQKIKEIKNLSGDFKNTVDKEVEVTRKAVKHLHEALGLVDSDAAATSGKGDPFLLRMSVDRQLERQIEEENYLHRAYLNLERSGRELESIVVGEIQKSYNVYASILKRDADSAYHAVERLKEGPISIPKDHEWRYFIDQTDQMVDPDLDLRDLANITYPGKDHPAAAEVRAGMLERKSKYLRSYTPGWYVLSPTHLHEFKSADRIASQNPVMSLYLPEQKLGSHSTPESSSHKFMLKGRQTGSMHRGHAWVFRAESHETMLAWYDDIKALTEKTGAARDAFVRRHARSYSGASYRTASISSDGVMDEDEADKTPYSADHLMQRQPSPTSETTTATGSQWRRQRSVGRFPSDVQINQHLNAPLSPSSSENRDVSNTVPISNAVNHNSINNEQRQSQHFNQGINDLPSRASMDSESRSSRPIFDRRRSQVKYEDWAQPHHHPRPITISSQDGDSSRLVQQTPSPLSESPLRYSQGPPLGDLTDHDHHQPAPTSHPHTANHEIKPDGVNGAAHHHLDGDGRDIEPIVTDGVTNNRSSLYPTSPLDQPLSRTSIDLKVPGQFPQRS</sequence>
<dbReference type="PANTHER" id="PTHR31941:SF16">
    <property type="entry name" value="PHOSPHATIDYLINOSITOL 4,5-BISPHOSPHATE-BINDING PROTEIN SLM1-RELATED"/>
    <property type="match status" value="1"/>
</dbReference>
<feature type="compositionally biased region" description="Basic residues" evidence="2">
    <location>
        <begin position="130"/>
        <end position="152"/>
    </location>
</feature>
<dbReference type="PANTHER" id="PTHR31941">
    <property type="entry name" value="CYTOSKELETAL SIGNALING PROTEIN SLM1"/>
    <property type="match status" value="1"/>
</dbReference>
<evidence type="ECO:0000256" key="2">
    <source>
        <dbReference type="SAM" id="MobiDB-lite"/>
    </source>
</evidence>
<feature type="region of interest" description="Disordered" evidence="2">
    <location>
        <begin position="601"/>
        <end position="628"/>
    </location>
</feature>
<dbReference type="Pfam" id="PF20400">
    <property type="entry name" value="BAR_4"/>
    <property type="match status" value="1"/>
</dbReference>
<accession>A0A178FSY9</accession>